<dbReference type="KEGG" id="sbr:SY1_23250"/>
<evidence type="ECO:0000256" key="1">
    <source>
        <dbReference type="SAM" id="SignalP"/>
    </source>
</evidence>
<reference evidence="2 3" key="2">
    <citation type="submission" date="2010-03" db="EMBL/GenBank/DDBJ databases">
        <authorList>
            <person name="Pajon A."/>
        </authorList>
    </citation>
    <scope>NUCLEOTIDE SEQUENCE [LARGE SCALE GENOMIC DNA]</scope>
    <source>
        <strain evidence="2 3">SGP1</strain>
    </source>
</reference>
<reference evidence="3" key="1">
    <citation type="submission" date="2010-03" db="EMBL/GenBank/DDBJ databases">
        <title>The genome sequence of Synergistetes sp. SGP1.</title>
        <authorList>
            <consortium name="metaHIT consortium -- http://www.metahit.eu/"/>
            <person name="Pajon A."/>
            <person name="Turner K."/>
            <person name="Parkhill J."/>
            <person name="Wade W."/>
            <person name="Vartoukian S."/>
        </authorList>
    </citation>
    <scope>NUCLEOTIDE SEQUENCE [LARGE SCALE GENOMIC DNA]</scope>
    <source>
        <strain evidence="3">SGP1</strain>
    </source>
</reference>
<protein>
    <submittedName>
        <fullName evidence="2">Uncharacterized protein</fullName>
    </submittedName>
</protein>
<name>A0AB94IYV9_9BACT</name>
<accession>A0AB94IYV9</accession>
<organism evidence="2 3">
    <name type="scientific">Fretibacterium fastidiosum</name>
    <dbReference type="NCBI Taxonomy" id="651822"/>
    <lineage>
        <taxon>Bacteria</taxon>
        <taxon>Thermotogati</taxon>
        <taxon>Synergistota</taxon>
        <taxon>Synergistia</taxon>
        <taxon>Synergistales</taxon>
        <taxon>Aminobacteriaceae</taxon>
        <taxon>Fretibacterium</taxon>
    </lineage>
</organism>
<dbReference type="EMBL" id="FP929056">
    <property type="protein sequence ID" value="CBL28986.1"/>
    <property type="molecule type" value="Genomic_DNA"/>
</dbReference>
<feature type="signal peptide" evidence="1">
    <location>
        <begin position="1"/>
        <end position="23"/>
    </location>
</feature>
<proteinExistence type="predicted"/>
<dbReference type="AlphaFoldDB" id="A0AB94IYV9"/>
<dbReference type="RefSeq" id="WP_015557132.1">
    <property type="nucleotide sequence ID" value="NC_021038.1"/>
</dbReference>
<keyword evidence="1" id="KW-0732">Signal</keyword>
<gene>
    <name evidence="2" type="ORF">SY1_23250</name>
</gene>
<keyword evidence="3" id="KW-1185">Reference proteome</keyword>
<evidence type="ECO:0000313" key="3">
    <source>
        <dbReference type="Proteomes" id="UP000008957"/>
    </source>
</evidence>
<feature type="chain" id="PRO_5044490719" evidence="1">
    <location>
        <begin position="24"/>
        <end position="183"/>
    </location>
</feature>
<sequence>MMRKFAGVLLLCATVLTALSADAAPSSPWRKVIGARTVRLWVDAQFMDELVLNARARVDVTWLPRSLMRLLDRDGSAEDWVVAALSNYYASRKEAAERMRGHDVLALRYRAEKNWNFDPTALTVDGYRVTSEDLLGNASIRVVGELPSGTEGTLLVRVPSLKGGRRVHLALGPDSADLEAPAR</sequence>
<evidence type="ECO:0000313" key="2">
    <source>
        <dbReference type="EMBL" id="CBL28986.1"/>
    </source>
</evidence>
<dbReference type="Proteomes" id="UP000008957">
    <property type="component" value="Chromosome"/>
</dbReference>